<dbReference type="AlphaFoldDB" id="A0A9W8J5E0"/>
<dbReference type="PANTHER" id="PTHR31303">
    <property type="entry name" value="CTP-DEPENDENT DIACYLGLYCEROL KINASE 1"/>
    <property type="match status" value="1"/>
</dbReference>
<comment type="caution">
    <text evidence="3">The sequence shown here is derived from an EMBL/GenBank/DDBJ whole genome shotgun (WGS) entry which is preliminary data.</text>
</comment>
<feature type="non-terminal residue" evidence="3">
    <location>
        <position position="1"/>
    </location>
</feature>
<accession>A0A9W8J5E0</accession>
<keyword evidence="2" id="KW-1133">Transmembrane helix</keyword>
<reference evidence="3" key="1">
    <citation type="submission" date="2022-06" db="EMBL/GenBank/DDBJ databases">
        <title>Genome Sequence of Candolleomyces eurysporus.</title>
        <authorList>
            <person name="Buettner E."/>
        </authorList>
    </citation>
    <scope>NUCLEOTIDE SEQUENCE</scope>
    <source>
        <strain evidence="3">VTCC 930004</strain>
    </source>
</reference>
<feature type="compositionally biased region" description="Acidic residues" evidence="1">
    <location>
        <begin position="1"/>
        <end position="12"/>
    </location>
</feature>
<keyword evidence="2" id="KW-0812">Transmembrane</keyword>
<evidence type="ECO:0000313" key="4">
    <source>
        <dbReference type="Proteomes" id="UP001140091"/>
    </source>
</evidence>
<feature type="transmembrane region" description="Helical" evidence="2">
    <location>
        <begin position="129"/>
        <end position="158"/>
    </location>
</feature>
<feature type="transmembrane region" description="Helical" evidence="2">
    <location>
        <begin position="191"/>
        <end position="212"/>
    </location>
</feature>
<evidence type="ECO:0000256" key="2">
    <source>
        <dbReference type="SAM" id="Phobius"/>
    </source>
</evidence>
<dbReference type="GO" id="GO:0006654">
    <property type="term" value="P:phosphatidic acid biosynthetic process"/>
    <property type="evidence" value="ECO:0007669"/>
    <property type="project" value="TreeGrafter"/>
</dbReference>
<feature type="region of interest" description="Disordered" evidence="1">
    <location>
        <begin position="1"/>
        <end position="44"/>
    </location>
</feature>
<evidence type="ECO:0000256" key="1">
    <source>
        <dbReference type="SAM" id="MobiDB-lite"/>
    </source>
</evidence>
<dbReference type="Proteomes" id="UP001140091">
    <property type="component" value="Unassembled WGS sequence"/>
</dbReference>
<keyword evidence="4" id="KW-1185">Reference proteome</keyword>
<dbReference type="GO" id="GO:0004143">
    <property type="term" value="F:ATP-dependent diacylglycerol kinase activity"/>
    <property type="evidence" value="ECO:0007669"/>
    <property type="project" value="InterPro"/>
</dbReference>
<keyword evidence="2" id="KW-0472">Membrane</keyword>
<dbReference type="EMBL" id="JANBPK010001204">
    <property type="protein sequence ID" value="KAJ2924805.1"/>
    <property type="molecule type" value="Genomic_DNA"/>
</dbReference>
<evidence type="ECO:0008006" key="5">
    <source>
        <dbReference type="Google" id="ProtNLM"/>
    </source>
</evidence>
<gene>
    <name evidence="3" type="ORF">H1R20_g12283</name>
</gene>
<feature type="transmembrane region" description="Helical" evidence="2">
    <location>
        <begin position="233"/>
        <end position="255"/>
    </location>
</feature>
<feature type="compositionally biased region" description="Low complexity" evidence="1">
    <location>
        <begin position="20"/>
        <end position="34"/>
    </location>
</feature>
<dbReference type="OrthoDB" id="5673at2759"/>
<name>A0A9W8J5E0_9AGAR</name>
<evidence type="ECO:0000313" key="3">
    <source>
        <dbReference type="EMBL" id="KAJ2924805.1"/>
    </source>
</evidence>
<proteinExistence type="predicted"/>
<dbReference type="PANTHER" id="PTHR31303:SF1">
    <property type="entry name" value="CTP-DEPENDENT DIACYLGLYCEROL KINASE 1"/>
    <property type="match status" value="1"/>
</dbReference>
<organism evidence="3 4">
    <name type="scientific">Candolleomyces eurysporus</name>
    <dbReference type="NCBI Taxonomy" id="2828524"/>
    <lineage>
        <taxon>Eukaryota</taxon>
        <taxon>Fungi</taxon>
        <taxon>Dikarya</taxon>
        <taxon>Basidiomycota</taxon>
        <taxon>Agaricomycotina</taxon>
        <taxon>Agaricomycetes</taxon>
        <taxon>Agaricomycetidae</taxon>
        <taxon>Agaricales</taxon>
        <taxon>Agaricineae</taxon>
        <taxon>Psathyrellaceae</taxon>
        <taxon>Candolleomyces</taxon>
    </lineage>
</organism>
<dbReference type="GO" id="GO:0005789">
    <property type="term" value="C:endoplasmic reticulum membrane"/>
    <property type="evidence" value="ECO:0007669"/>
    <property type="project" value="TreeGrafter"/>
</dbReference>
<protein>
    <recommendedName>
        <fullName evidence="5">Phosphatidate cytidylyltransferase</fullName>
    </recommendedName>
</protein>
<dbReference type="InterPro" id="IPR037997">
    <property type="entry name" value="Dgk1-like"/>
</dbReference>
<sequence>MDTAYEESEDGDHEQAEVESSVVSGSSTRRSSISAPVNGHTNGVAKPIPTPVDYEIPRKLLHSSIGFLTLYLYLGEGDARKVVLALWSALCIIYPADMLRFRSRRFAALYEKLLGFLMRESERDKVNGVVWYILGVNFVLSCYPIDVATVSVLILSWADTTASTFGRMYGRLTPKLPPRLFGLPLAPRKSVAGFIAASVTGAAVAVGFWGVLGTRRFGGQDATWTWEGGVRNSGGGGALGLALIGIVAGLVSGVAEALGT</sequence>